<dbReference type="SUPFAM" id="SSF102114">
    <property type="entry name" value="Radical SAM enzymes"/>
    <property type="match status" value="1"/>
</dbReference>
<comment type="similarity">
    <text evidence="1">Belongs to the anaerobic coproporphyrinogen-III oxidase family. HemW subfamily.</text>
</comment>
<keyword evidence="8 9" id="KW-0143">Chaperone</keyword>
<proteinExistence type="inferred from homology"/>
<gene>
    <name evidence="11" type="ORF">A3H38_04770</name>
</gene>
<evidence type="ECO:0000256" key="4">
    <source>
        <dbReference type="ARBA" id="ARBA00022691"/>
    </source>
</evidence>
<dbReference type="NCBIfam" id="TIGR00539">
    <property type="entry name" value="hemN_rel"/>
    <property type="match status" value="1"/>
</dbReference>
<organism evidence="11 12">
    <name type="scientific">candidate division WOR-1 bacterium RIFCSPLOWO2_02_FULL_46_20</name>
    <dbReference type="NCBI Taxonomy" id="1802567"/>
    <lineage>
        <taxon>Bacteria</taxon>
        <taxon>Bacillati</taxon>
        <taxon>Saganbacteria</taxon>
    </lineage>
</organism>
<evidence type="ECO:0000256" key="6">
    <source>
        <dbReference type="ARBA" id="ARBA00023004"/>
    </source>
</evidence>
<keyword evidence="9" id="KW-0963">Cytoplasm</keyword>
<comment type="caution">
    <text evidence="11">The sequence shown here is derived from an EMBL/GenBank/DDBJ whole genome shotgun (WGS) entry which is preliminary data.</text>
</comment>
<dbReference type="InterPro" id="IPR013785">
    <property type="entry name" value="Aldolase_TIM"/>
</dbReference>
<evidence type="ECO:0000256" key="5">
    <source>
        <dbReference type="ARBA" id="ARBA00022723"/>
    </source>
</evidence>
<evidence type="ECO:0000256" key="2">
    <source>
        <dbReference type="ARBA" id="ARBA00017228"/>
    </source>
</evidence>
<keyword evidence="9" id="KW-0004">4Fe-4S</keyword>
<dbReference type="Proteomes" id="UP000176938">
    <property type="component" value="Unassembled WGS sequence"/>
</dbReference>
<dbReference type="Pfam" id="PF04055">
    <property type="entry name" value="Radical_SAM"/>
    <property type="match status" value="1"/>
</dbReference>
<keyword evidence="3 9" id="KW-0349">Heme</keyword>
<sequence length="357" mass="40344">MTSLYIHIPFCKKKCNYCDFVSSAGKEELIDGYVEALIHELASLPPTFYLPPATIYLGGGTPTLLEPKYFDKIISPIIGHWKLDIGNFEISVEANPGTADKSKLKELRRLGINRLSIGAQSFNDQQLKALGRIHNSEANLRFYDDARSVGFENINLDMIFALPEQTLDQWKKDLQTALSLKPEHLSTYNLQIEQGTPLSLHVTDYLFPDEDTELTMYEHTIETLAGSGYKHYEISNFAKPGFECRHNIVYWKNGNYIGIGAGAHSHVNGKRWSNPNCIEKYLNSSFAPQPSPIVPDQSETIFMGLRLLDGLEVEKLTGFEKELAELIESGLLIRENLHIKLTRQGLYLANEVFARFV</sequence>
<keyword evidence="4 9" id="KW-0949">S-adenosyl-L-methionine</keyword>
<dbReference type="InterPro" id="IPR006638">
    <property type="entry name" value="Elp3/MiaA/NifB-like_rSAM"/>
</dbReference>
<dbReference type="GO" id="GO:0005737">
    <property type="term" value="C:cytoplasm"/>
    <property type="evidence" value="ECO:0007669"/>
    <property type="project" value="UniProtKB-SubCell"/>
</dbReference>
<dbReference type="EMBL" id="METP01000041">
    <property type="protein sequence ID" value="OGC05425.1"/>
    <property type="molecule type" value="Genomic_DNA"/>
</dbReference>
<dbReference type="CDD" id="cd01335">
    <property type="entry name" value="Radical_SAM"/>
    <property type="match status" value="1"/>
</dbReference>
<reference evidence="11 12" key="1">
    <citation type="journal article" date="2016" name="Nat. Commun.">
        <title>Thousands of microbial genomes shed light on interconnected biogeochemical processes in an aquifer system.</title>
        <authorList>
            <person name="Anantharaman K."/>
            <person name="Brown C.T."/>
            <person name="Hug L.A."/>
            <person name="Sharon I."/>
            <person name="Castelle C.J."/>
            <person name="Probst A.J."/>
            <person name="Thomas B.C."/>
            <person name="Singh A."/>
            <person name="Wilkins M.J."/>
            <person name="Karaoz U."/>
            <person name="Brodie E.L."/>
            <person name="Williams K.H."/>
            <person name="Hubbard S.S."/>
            <person name="Banfield J.F."/>
        </authorList>
    </citation>
    <scope>NUCLEOTIDE SEQUENCE [LARGE SCALE GENOMIC DNA]</scope>
</reference>
<dbReference type="PROSITE" id="PS51918">
    <property type="entry name" value="RADICAL_SAM"/>
    <property type="match status" value="1"/>
</dbReference>
<dbReference type="AlphaFoldDB" id="A0A1F4RB89"/>
<evidence type="ECO:0000259" key="10">
    <source>
        <dbReference type="PROSITE" id="PS51918"/>
    </source>
</evidence>
<evidence type="ECO:0000256" key="1">
    <source>
        <dbReference type="ARBA" id="ARBA00006100"/>
    </source>
</evidence>
<evidence type="ECO:0000313" key="11">
    <source>
        <dbReference type="EMBL" id="OGC05425.1"/>
    </source>
</evidence>
<accession>A0A1F4RB89</accession>
<evidence type="ECO:0000256" key="9">
    <source>
        <dbReference type="RuleBase" id="RU364116"/>
    </source>
</evidence>
<dbReference type="SFLD" id="SFLDG01065">
    <property type="entry name" value="anaerobic_coproporphyrinogen-I"/>
    <property type="match status" value="1"/>
</dbReference>
<dbReference type="GO" id="GO:0046872">
    <property type="term" value="F:metal ion binding"/>
    <property type="evidence" value="ECO:0007669"/>
    <property type="project" value="UniProtKB-UniRule"/>
</dbReference>
<dbReference type="Gene3D" id="3.20.20.70">
    <property type="entry name" value="Aldolase class I"/>
    <property type="match status" value="1"/>
</dbReference>
<feature type="domain" description="Radical SAM core" evidence="10">
    <location>
        <begin position="1"/>
        <end position="230"/>
    </location>
</feature>
<evidence type="ECO:0000256" key="7">
    <source>
        <dbReference type="ARBA" id="ARBA00023014"/>
    </source>
</evidence>
<dbReference type="SFLD" id="SFLDF00562">
    <property type="entry name" value="HemN-like__clustered_with_heat"/>
    <property type="match status" value="1"/>
</dbReference>
<dbReference type="Pfam" id="PF06969">
    <property type="entry name" value="HemN_C"/>
    <property type="match status" value="1"/>
</dbReference>
<dbReference type="GO" id="GO:0051539">
    <property type="term" value="F:4 iron, 4 sulfur cluster binding"/>
    <property type="evidence" value="ECO:0007669"/>
    <property type="project" value="UniProtKB-UniRule"/>
</dbReference>
<dbReference type="SFLD" id="SFLDF00288">
    <property type="entry name" value="HemN-like__clustered_with_nucl"/>
    <property type="match status" value="1"/>
</dbReference>
<name>A0A1F4RB89_UNCSA</name>
<protein>
    <recommendedName>
        <fullName evidence="2 9">Heme chaperone HemW</fullName>
    </recommendedName>
</protein>
<dbReference type="InterPro" id="IPR007197">
    <property type="entry name" value="rSAM"/>
</dbReference>
<keyword evidence="5 9" id="KW-0479">Metal-binding</keyword>
<evidence type="ECO:0000313" key="12">
    <source>
        <dbReference type="Proteomes" id="UP000176938"/>
    </source>
</evidence>
<dbReference type="InterPro" id="IPR004559">
    <property type="entry name" value="HemW-like"/>
</dbReference>
<keyword evidence="7 9" id="KW-0411">Iron-sulfur</keyword>
<dbReference type="InterPro" id="IPR058240">
    <property type="entry name" value="rSAM_sf"/>
</dbReference>
<dbReference type="PANTHER" id="PTHR13932:SF5">
    <property type="entry name" value="RADICAL S-ADENOSYL METHIONINE DOMAIN-CONTAINING PROTEIN 1, MITOCHONDRIAL"/>
    <property type="match status" value="1"/>
</dbReference>
<dbReference type="InterPro" id="IPR010723">
    <property type="entry name" value="HemN_C"/>
</dbReference>
<dbReference type="InterPro" id="IPR034505">
    <property type="entry name" value="Coproporphyrinogen-III_oxidase"/>
</dbReference>
<dbReference type="GO" id="GO:0004109">
    <property type="term" value="F:coproporphyrinogen oxidase activity"/>
    <property type="evidence" value="ECO:0007669"/>
    <property type="project" value="InterPro"/>
</dbReference>
<dbReference type="PANTHER" id="PTHR13932">
    <property type="entry name" value="COPROPORPHYRINIGEN III OXIDASE"/>
    <property type="match status" value="1"/>
</dbReference>
<dbReference type="GO" id="GO:0006779">
    <property type="term" value="P:porphyrin-containing compound biosynthetic process"/>
    <property type="evidence" value="ECO:0007669"/>
    <property type="project" value="InterPro"/>
</dbReference>
<dbReference type="SMART" id="SM00729">
    <property type="entry name" value="Elp3"/>
    <property type="match status" value="1"/>
</dbReference>
<dbReference type="SFLD" id="SFLDS00029">
    <property type="entry name" value="Radical_SAM"/>
    <property type="match status" value="1"/>
</dbReference>
<comment type="function">
    <text evidence="9">Probably acts as a heme chaperone, transferring heme to an unknown acceptor. Binds one molecule of heme per monomer, possibly covalently. Binds 1 [4Fe-4S] cluster. The cluster is coordinated with 3 cysteines and an exchangeable S-adenosyl-L-methionine.</text>
</comment>
<evidence type="ECO:0000256" key="8">
    <source>
        <dbReference type="ARBA" id="ARBA00023186"/>
    </source>
</evidence>
<evidence type="ECO:0000256" key="3">
    <source>
        <dbReference type="ARBA" id="ARBA00022617"/>
    </source>
</evidence>
<keyword evidence="6 9" id="KW-0408">Iron</keyword>
<comment type="subcellular location">
    <subcellularLocation>
        <location evidence="9">Cytoplasm</location>
    </subcellularLocation>
</comment>